<gene>
    <name evidence="2" type="ORF">RF007C_00475</name>
</gene>
<proteinExistence type="predicted"/>
<name>W7ULV9_RUMFL</name>
<dbReference type="PATRIC" id="fig|1341157.4.peg.2780"/>
<keyword evidence="1" id="KW-0732">Signal</keyword>
<dbReference type="EMBL" id="ATAX01000034">
    <property type="protein sequence ID" value="EWM52589.1"/>
    <property type="molecule type" value="Genomic_DNA"/>
</dbReference>
<protein>
    <submittedName>
        <fullName evidence="2">Uncharacterized protein</fullName>
    </submittedName>
</protein>
<feature type="chain" id="PRO_5004901738" evidence="1">
    <location>
        <begin position="21"/>
        <end position="211"/>
    </location>
</feature>
<evidence type="ECO:0000313" key="3">
    <source>
        <dbReference type="Proteomes" id="UP000019365"/>
    </source>
</evidence>
<dbReference type="AlphaFoldDB" id="W7ULV9"/>
<comment type="caution">
    <text evidence="2">The sequence shown here is derived from an EMBL/GenBank/DDBJ whole genome shotgun (WGS) entry which is preliminary data.</text>
</comment>
<sequence length="211" mass="23339">MKKILLISIIFAAMVSCGKAHENTSYEKIDSSAVEESTETPLTETTVVATKTTSDNNIQNSTETTSVSEFTEQQIVKEICINTYGFDDETAESFSEMMIENVKKISDDVLGAIASEDEAKEKGRSVIAEIAGNDFIESIESEYVELNGEKVKYQREKPAYIITYYDEFDIWKIAPTLPVGTTEDGRSVFTPGTVPYVLLRGSDGKVVGIFH</sequence>
<accession>W7ULV9</accession>
<organism evidence="2 3">
    <name type="scientific">Ruminococcus flavefaciens 007c</name>
    <dbReference type="NCBI Taxonomy" id="1341157"/>
    <lineage>
        <taxon>Bacteria</taxon>
        <taxon>Bacillati</taxon>
        <taxon>Bacillota</taxon>
        <taxon>Clostridia</taxon>
        <taxon>Eubacteriales</taxon>
        <taxon>Oscillospiraceae</taxon>
        <taxon>Ruminococcus</taxon>
    </lineage>
</organism>
<feature type="signal peptide" evidence="1">
    <location>
        <begin position="1"/>
        <end position="20"/>
    </location>
</feature>
<evidence type="ECO:0000256" key="1">
    <source>
        <dbReference type="SAM" id="SignalP"/>
    </source>
</evidence>
<reference evidence="2 3" key="1">
    <citation type="journal article" date="2014" name="PLoS ONE">
        <title>Rumen cellulosomics: divergent fiber-degrading strategies revealed by comparative genome-wide analysis of six ruminococcal strains.</title>
        <authorList>
            <person name="Dassa B."/>
            <person name="Borovok I."/>
            <person name="Ruimy-Israeli V."/>
            <person name="Lamed R."/>
            <person name="Flint H.J."/>
            <person name="Duncan S.H."/>
            <person name="Henrissat B."/>
            <person name="Coutinho P."/>
            <person name="Morrison M."/>
            <person name="Mosoni P."/>
            <person name="Yeoman C.J."/>
            <person name="White B.A."/>
            <person name="Bayer E.A."/>
        </authorList>
    </citation>
    <scope>NUCLEOTIDE SEQUENCE [LARGE SCALE GENOMIC DNA]</scope>
    <source>
        <strain evidence="2 3">007c</strain>
    </source>
</reference>
<dbReference type="RefSeq" id="WP_037300836.1">
    <property type="nucleotide sequence ID" value="NZ_ATAX01000034.1"/>
</dbReference>
<dbReference type="PROSITE" id="PS51257">
    <property type="entry name" value="PROKAR_LIPOPROTEIN"/>
    <property type="match status" value="1"/>
</dbReference>
<keyword evidence="3" id="KW-1185">Reference proteome</keyword>
<dbReference type="Proteomes" id="UP000019365">
    <property type="component" value="Unassembled WGS sequence"/>
</dbReference>
<evidence type="ECO:0000313" key="2">
    <source>
        <dbReference type="EMBL" id="EWM52589.1"/>
    </source>
</evidence>